<protein>
    <submittedName>
        <fullName evidence="1">Uncharacterized protein</fullName>
    </submittedName>
</protein>
<comment type="caution">
    <text evidence="1">The sequence shown here is derived from an EMBL/GenBank/DDBJ whole genome shotgun (WGS) entry which is preliminary data.</text>
</comment>
<keyword evidence="2" id="KW-1185">Reference proteome</keyword>
<evidence type="ECO:0000313" key="2">
    <source>
        <dbReference type="Proteomes" id="UP001530293"/>
    </source>
</evidence>
<accession>A0ABD3MK16</accession>
<dbReference type="Proteomes" id="UP001530293">
    <property type="component" value="Unassembled WGS sequence"/>
</dbReference>
<evidence type="ECO:0000313" key="1">
    <source>
        <dbReference type="EMBL" id="KAL3763139.1"/>
    </source>
</evidence>
<gene>
    <name evidence="1" type="ORF">ACHAWU_005090</name>
</gene>
<organism evidence="1 2">
    <name type="scientific">Discostella pseudostelligera</name>
    <dbReference type="NCBI Taxonomy" id="259834"/>
    <lineage>
        <taxon>Eukaryota</taxon>
        <taxon>Sar</taxon>
        <taxon>Stramenopiles</taxon>
        <taxon>Ochrophyta</taxon>
        <taxon>Bacillariophyta</taxon>
        <taxon>Coscinodiscophyceae</taxon>
        <taxon>Thalassiosirophycidae</taxon>
        <taxon>Stephanodiscales</taxon>
        <taxon>Stephanodiscaceae</taxon>
        <taxon>Discostella</taxon>
    </lineage>
</organism>
<name>A0ABD3MK16_9STRA</name>
<sequence>MVSRSSELPKEYSSSDGAALATTIVCVVGDRSPSISSPSSFWTVCTVTSCVMVLADSSFIISSTASSAGASNSVSAPWTAKVMTSHVAHANDANPNLVESALKEQLRSVFLMVTMVKD</sequence>
<dbReference type="AlphaFoldDB" id="A0ABD3MK16"/>
<dbReference type="EMBL" id="JALLBG020000127">
    <property type="protein sequence ID" value="KAL3763139.1"/>
    <property type="molecule type" value="Genomic_DNA"/>
</dbReference>
<proteinExistence type="predicted"/>
<reference evidence="1 2" key="1">
    <citation type="submission" date="2024-10" db="EMBL/GenBank/DDBJ databases">
        <title>Updated reference genomes for cyclostephanoid diatoms.</title>
        <authorList>
            <person name="Roberts W.R."/>
            <person name="Alverson A.J."/>
        </authorList>
    </citation>
    <scope>NUCLEOTIDE SEQUENCE [LARGE SCALE GENOMIC DNA]</scope>
    <source>
        <strain evidence="1 2">AJA232-27</strain>
    </source>
</reference>